<keyword evidence="8" id="KW-1185">Reference proteome</keyword>
<sequence>MTDPADFLEARDARQRELTRALFLFEGSGCLLMAGTNVPGPDKHAGGLAALLDEALERLARTHPFRILVSGLDALGPWRLAHVPAPAEAVKAAAVAVEGLDPAARLLDLDVYRPNGSQAGRAALGLPPRTCLLCDRPAVDCIRSQAHPVEDLRAQVDRLLATVRRAPTRIAIDQLAEGLHLGALRELELTPKPGLVDRRDRGSHPDLSFDAMRTSAQLLPQYYEDLLGRGGCQAPLAGCVEAGRDAEARMFAEIGTNGHRGYIFLSGLALLGACASGGRLEALPGAIAQVAAAFFQAHPPAPSTHGASIRARLGLGGIQAEAERGLPAVFETGWPAYRAALARGWDPDRAAFKLMAVLMQVLEDTTMVRRGGLAGLARLREAGAQLEALLDAGDDPLPYLTALNLAWCRDNLTMGGVADCMALTFALHDAAH</sequence>
<dbReference type="GO" id="GO:0005524">
    <property type="term" value="F:ATP binding"/>
    <property type="evidence" value="ECO:0007669"/>
    <property type="project" value="UniProtKB-KW"/>
</dbReference>
<keyword evidence="4" id="KW-0547">Nucleotide-binding</keyword>
<accession>A0AA48H0U2</accession>
<dbReference type="Pfam" id="PF01874">
    <property type="entry name" value="CitG"/>
    <property type="match status" value="1"/>
</dbReference>
<comment type="catalytic activity">
    <reaction evidence="6">
        <text>apo-[citrate lyase ACP] + 2'-(5''-triphospho-alpha-D-ribosyl)-3'-dephospho-CoA = holo-[citrate lyase ACP] + diphosphate</text>
        <dbReference type="Rhea" id="RHEA:16333"/>
        <dbReference type="Rhea" id="RHEA-COMP:10157"/>
        <dbReference type="Rhea" id="RHEA-COMP:10158"/>
        <dbReference type="ChEBI" id="CHEBI:29999"/>
        <dbReference type="ChEBI" id="CHEBI:33019"/>
        <dbReference type="ChEBI" id="CHEBI:61378"/>
        <dbReference type="ChEBI" id="CHEBI:82683"/>
        <dbReference type="EC" id="2.7.7.61"/>
    </reaction>
</comment>
<dbReference type="KEGG" id="msea:METESE_28980"/>
<keyword evidence="5" id="KW-0067">ATP-binding</keyword>
<evidence type="ECO:0000256" key="6">
    <source>
        <dbReference type="ARBA" id="ARBA00048574"/>
    </source>
</evidence>
<dbReference type="AlphaFoldDB" id="A0AA48H0U2"/>
<evidence type="ECO:0000256" key="3">
    <source>
        <dbReference type="ARBA" id="ARBA00022695"/>
    </source>
</evidence>
<keyword evidence="3" id="KW-0548">Nucleotidyltransferase</keyword>
<evidence type="ECO:0008006" key="9">
    <source>
        <dbReference type="Google" id="ProtNLM"/>
    </source>
</evidence>
<evidence type="ECO:0000256" key="5">
    <source>
        <dbReference type="ARBA" id="ARBA00022840"/>
    </source>
</evidence>
<protein>
    <recommendedName>
        <fullName evidence="9">Triphosphoribosyl-dephospho-CoA synthase</fullName>
    </recommendedName>
</protein>
<comment type="catalytic activity">
    <reaction evidence="1">
        <text>3'-dephospho-CoA + ATP = 2'-(5''-triphospho-alpha-D-ribosyl)-3'-dephospho-CoA + adenine</text>
        <dbReference type="Rhea" id="RHEA:15117"/>
        <dbReference type="ChEBI" id="CHEBI:16708"/>
        <dbReference type="ChEBI" id="CHEBI:30616"/>
        <dbReference type="ChEBI" id="CHEBI:57328"/>
        <dbReference type="ChEBI" id="CHEBI:61378"/>
        <dbReference type="EC" id="2.4.2.52"/>
    </reaction>
</comment>
<dbReference type="Proteomes" id="UP001228113">
    <property type="component" value="Chromosome"/>
</dbReference>
<dbReference type="InterPro" id="IPR005551">
    <property type="entry name" value="CitX"/>
</dbReference>
<dbReference type="GO" id="GO:0050519">
    <property type="term" value="F:holo-citrate lyase synthase activity"/>
    <property type="evidence" value="ECO:0007669"/>
    <property type="project" value="UniProtKB-EC"/>
</dbReference>
<proteinExistence type="predicted"/>
<dbReference type="Gene3D" id="1.10.4200.10">
    <property type="entry name" value="Triphosphoribosyl-dephospho-CoA protein"/>
    <property type="match status" value="1"/>
</dbReference>
<evidence type="ECO:0000313" key="8">
    <source>
        <dbReference type="Proteomes" id="UP001228113"/>
    </source>
</evidence>
<dbReference type="PANTHER" id="PTHR30201:SF2">
    <property type="entry name" value="2-(5''-TRIPHOSPHORIBOSYL)-3'-DEPHOSPHOCOENZYME-A SYNTHASE"/>
    <property type="match status" value="1"/>
</dbReference>
<evidence type="ECO:0000256" key="2">
    <source>
        <dbReference type="ARBA" id="ARBA00022679"/>
    </source>
</evidence>
<evidence type="ECO:0000256" key="4">
    <source>
        <dbReference type="ARBA" id="ARBA00022741"/>
    </source>
</evidence>
<name>A0AA48H0U2_9BACT</name>
<keyword evidence="2" id="KW-0808">Transferase</keyword>
<evidence type="ECO:0000313" key="7">
    <source>
        <dbReference type="EMBL" id="BDU77940.1"/>
    </source>
</evidence>
<dbReference type="GO" id="GO:0051191">
    <property type="term" value="P:prosthetic group biosynthetic process"/>
    <property type="evidence" value="ECO:0007669"/>
    <property type="project" value="InterPro"/>
</dbReference>
<dbReference type="EMBL" id="AP027081">
    <property type="protein sequence ID" value="BDU77940.1"/>
    <property type="molecule type" value="Genomic_DNA"/>
</dbReference>
<dbReference type="RefSeq" id="WP_243345890.1">
    <property type="nucleotide sequence ID" value="NZ_AP027081.1"/>
</dbReference>
<evidence type="ECO:0000256" key="1">
    <source>
        <dbReference type="ARBA" id="ARBA00001210"/>
    </source>
</evidence>
<reference evidence="7" key="1">
    <citation type="journal article" date="2023" name="Int. J. Syst. Evol. Microbiol.">
        <title>Mesoterricola silvestris gen. nov., sp. nov., Mesoterricola sediminis sp. nov., Geothrix oryzae sp. nov., Geothrix edaphica sp. nov., Geothrix rubra sp. nov., and Geothrix limicola sp. nov., six novel members of Acidobacteriota isolated from soils.</title>
        <authorList>
            <person name="Itoh H."/>
            <person name="Sugisawa Y."/>
            <person name="Mise K."/>
            <person name="Xu Z."/>
            <person name="Kuniyasu M."/>
            <person name="Ushijima N."/>
            <person name="Kawano K."/>
            <person name="Kobayashi E."/>
            <person name="Shiratori Y."/>
            <person name="Masuda Y."/>
            <person name="Senoo K."/>
        </authorList>
    </citation>
    <scope>NUCLEOTIDE SEQUENCE</scope>
    <source>
        <strain evidence="7">W786</strain>
    </source>
</reference>
<dbReference type="InterPro" id="IPR002736">
    <property type="entry name" value="CitG"/>
</dbReference>
<organism evidence="7 8">
    <name type="scientific">Mesoterricola sediminis</name>
    <dbReference type="NCBI Taxonomy" id="2927980"/>
    <lineage>
        <taxon>Bacteria</taxon>
        <taxon>Pseudomonadati</taxon>
        <taxon>Acidobacteriota</taxon>
        <taxon>Holophagae</taxon>
        <taxon>Holophagales</taxon>
        <taxon>Holophagaceae</taxon>
        <taxon>Mesoterricola</taxon>
    </lineage>
</organism>
<dbReference type="PANTHER" id="PTHR30201">
    <property type="entry name" value="TRIPHOSPHORIBOSYL-DEPHOSPHO-COA SYNTHASE"/>
    <property type="match status" value="1"/>
</dbReference>
<dbReference type="GO" id="GO:0046917">
    <property type="term" value="F:triphosphoribosyl-dephospho-CoA synthase activity"/>
    <property type="evidence" value="ECO:0007669"/>
    <property type="project" value="UniProtKB-EC"/>
</dbReference>
<gene>
    <name evidence="7" type="ORF">METESE_28980</name>
</gene>
<dbReference type="Pfam" id="PF03802">
    <property type="entry name" value="CitX"/>
    <property type="match status" value="1"/>
</dbReference>